<dbReference type="Proteomes" id="UP001055811">
    <property type="component" value="Linkage Group LG09"/>
</dbReference>
<name>A0ACB8YZG4_CICIN</name>
<comment type="caution">
    <text evidence="1">The sequence shown here is derived from an EMBL/GenBank/DDBJ whole genome shotgun (WGS) entry which is preliminary data.</text>
</comment>
<proteinExistence type="predicted"/>
<dbReference type="EMBL" id="CM042017">
    <property type="protein sequence ID" value="KAI3689410.1"/>
    <property type="molecule type" value="Genomic_DNA"/>
</dbReference>
<keyword evidence="2" id="KW-1185">Reference proteome</keyword>
<gene>
    <name evidence="1" type="ORF">L2E82_47366</name>
</gene>
<reference evidence="1 2" key="2">
    <citation type="journal article" date="2022" name="Mol. Ecol. Resour.">
        <title>The genomes of chicory, endive, great burdock and yacon provide insights into Asteraceae paleo-polyploidization history and plant inulin production.</title>
        <authorList>
            <person name="Fan W."/>
            <person name="Wang S."/>
            <person name="Wang H."/>
            <person name="Wang A."/>
            <person name="Jiang F."/>
            <person name="Liu H."/>
            <person name="Zhao H."/>
            <person name="Xu D."/>
            <person name="Zhang Y."/>
        </authorList>
    </citation>
    <scope>NUCLEOTIDE SEQUENCE [LARGE SCALE GENOMIC DNA]</scope>
    <source>
        <strain evidence="2">cv. Punajuju</strain>
        <tissue evidence="1">Leaves</tissue>
    </source>
</reference>
<evidence type="ECO:0000313" key="2">
    <source>
        <dbReference type="Proteomes" id="UP001055811"/>
    </source>
</evidence>
<sequence>MSDLGKPMQPIEGGKELVSDMIKNAIPSPERQGYGGGMMVNEKLVWKEKVELTDESRYGIGFKVLGEDNGGAIDYGGAENGEV</sequence>
<accession>A0ACB8YZG4</accession>
<evidence type="ECO:0000313" key="1">
    <source>
        <dbReference type="EMBL" id="KAI3689410.1"/>
    </source>
</evidence>
<protein>
    <submittedName>
        <fullName evidence="1">Uncharacterized protein</fullName>
    </submittedName>
</protein>
<organism evidence="1 2">
    <name type="scientific">Cichorium intybus</name>
    <name type="common">Chicory</name>
    <dbReference type="NCBI Taxonomy" id="13427"/>
    <lineage>
        <taxon>Eukaryota</taxon>
        <taxon>Viridiplantae</taxon>
        <taxon>Streptophyta</taxon>
        <taxon>Embryophyta</taxon>
        <taxon>Tracheophyta</taxon>
        <taxon>Spermatophyta</taxon>
        <taxon>Magnoliopsida</taxon>
        <taxon>eudicotyledons</taxon>
        <taxon>Gunneridae</taxon>
        <taxon>Pentapetalae</taxon>
        <taxon>asterids</taxon>
        <taxon>campanulids</taxon>
        <taxon>Asterales</taxon>
        <taxon>Asteraceae</taxon>
        <taxon>Cichorioideae</taxon>
        <taxon>Cichorieae</taxon>
        <taxon>Cichoriinae</taxon>
        <taxon>Cichorium</taxon>
    </lineage>
</organism>
<reference evidence="2" key="1">
    <citation type="journal article" date="2022" name="Mol. Ecol. Resour.">
        <title>The genomes of chicory, endive, great burdock and yacon provide insights into Asteraceae palaeo-polyploidization history and plant inulin production.</title>
        <authorList>
            <person name="Fan W."/>
            <person name="Wang S."/>
            <person name="Wang H."/>
            <person name="Wang A."/>
            <person name="Jiang F."/>
            <person name="Liu H."/>
            <person name="Zhao H."/>
            <person name="Xu D."/>
            <person name="Zhang Y."/>
        </authorList>
    </citation>
    <scope>NUCLEOTIDE SEQUENCE [LARGE SCALE GENOMIC DNA]</scope>
    <source>
        <strain evidence="2">cv. Punajuju</strain>
    </source>
</reference>